<dbReference type="STRING" id="34720.A0A151JSN0"/>
<keyword evidence="2" id="KW-1185">Reference proteome</keyword>
<protein>
    <submittedName>
        <fullName evidence="1">Uncharacterized protein</fullName>
    </submittedName>
</protein>
<dbReference type="Proteomes" id="UP000078541">
    <property type="component" value="Unassembled WGS sequence"/>
</dbReference>
<reference evidence="1 2" key="1">
    <citation type="submission" date="2016-03" db="EMBL/GenBank/DDBJ databases">
        <title>Trachymyrmex septentrionalis WGS genome.</title>
        <authorList>
            <person name="Nygaard S."/>
            <person name="Hu H."/>
            <person name="Boomsma J."/>
            <person name="Zhang G."/>
        </authorList>
    </citation>
    <scope>NUCLEOTIDE SEQUENCE [LARGE SCALE GENOMIC DNA]</scope>
    <source>
        <strain evidence="1">Tsep2-gDNA-1</strain>
        <tissue evidence="1">Whole body</tissue>
    </source>
</reference>
<evidence type="ECO:0000313" key="2">
    <source>
        <dbReference type="Proteomes" id="UP000078541"/>
    </source>
</evidence>
<dbReference type="AlphaFoldDB" id="A0A151JSN0"/>
<organism evidence="1 2">
    <name type="scientific">Trachymyrmex septentrionalis</name>
    <dbReference type="NCBI Taxonomy" id="34720"/>
    <lineage>
        <taxon>Eukaryota</taxon>
        <taxon>Metazoa</taxon>
        <taxon>Ecdysozoa</taxon>
        <taxon>Arthropoda</taxon>
        <taxon>Hexapoda</taxon>
        <taxon>Insecta</taxon>
        <taxon>Pterygota</taxon>
        <taxon>Neoptera</taxon>
        <taxon>Endopterygota</taxon>
        <taxon>Hymenoptera</taxon>
        <taxon>Apocrita</taxon>
        <taxon>Aculeata</taxon>
        <taxon>Formicoidea</taxon>
        <taxon>Formicidae</taxon>
        <taxon>Myrmicinae</taxon>
        <taxon>Trachymyrmex</taxon>
    </lineage>
</organism>
<sequence>MGAIFRILTKFKKLGEAKMTRAITRQRLATLKETFARCQKLDCKIMLAADEKSKAIHTYFTQSYFLTYEDYYHEVADYMAQVLNCHEVRETRPAVHDVSGLNNSFWSSSHLPRINLPTFNETNGKAFAINLNR</sequence>
<proteinExistence type="predicted"/>
<gene>
    <name evidence="1" type="ORF">ALC56_15332</name>
</gene>
<dbReference type="EMBL" id="KQ982031">
    <property type="protein sequence ID" value="KYN30356.1"/>
    <property type="molecule type" value="Genomic_DNA"/>
</dbReference>
<accession>A0A151JSN0</accession>
<evidence type="ECO:0000313" key="1">
    <source>
        <dbReference type="EMBL" id="KYN30356.1"/>
    </source>
</evidence>
<name>A0A151JSN0_9HYME</name>